<name>A0ACC0Z4C3_9ROSI</name>
<evidence type="ECO:0000313" key="1">
    <source>
        <dbReference type="EMBL" id="KAJ0045757.1"/>
    </source>
</evidence>
<accession>A0ACC0Z4C3</accession>
<organism evidence="1 2">
    <name type="scientific">Pistacia integerrima</name>
    <dbReference type="NCBI Taxonomy" id="434235"/>
    <lineage>
        <taxon>Eukaryota</taxon>
        <taxon>Viridiplantae</taxon>
        <taxon>Streptophyta</taxon>
        <taxon>Embryophyta</taxon>
        <taxon>Tracheophyta</taxon>
        <taxon>Spermatophyta</taxon>
        <taxon>Magnoliopsida</taxon>
        <taxon>eudicotyledons</taxon>
        <taxon>Gunneridae</taxon>
        <taxon>Pentapetalae</taxon>
        <taxon>rosids</taxon>
        <taxon>malvids</taxon>
        <taxon>Sapindales</taxon>
        <taxon>Anacardiaceae</taxon>
        <taxon>Pistacia</taxon>
    </lineage>
</organism>
<keyword evidence="2" id="KW-1185">Reference proteome</keyword>
<reference evidence="2" key="1">
    <citation type="journal article" date="2023" name="G3 (Bethesda)">
        <title>Genome assembly and association tests identify interacting loci associated with vigor, precocity, and sex in interspecific pistachio rootstocks.</title>
        <authorList>
            <person name="Palmer W."/>
            <person name="Jacygrad E."/>
            <person name="Sagayaradj S."/>
            <person name="Cavanaugh K."/>
            <person name="Han R."/>
            <person name="Bertier L."/>
            <person name="Beede B."/>
            <person name="Kafkas S."/>
            <person name="Golino D."/>
            <person name="Preece J."/>
            <person name="Michelmore R."/>
        </authorList>
    </citation>
    <scope>NUCLEOTIDE SEQUENCE [LARGE SCALE GENOMIC DNA]</scope>
</reference>
<dbReference type="Proteomes" id="UP001163603">
    <property type="component" value="Chromosome 3"/>
</dbReference>
<protein>
    <submittedName>
        <fullName evidence="1">Uncharacterized protein</fullName>
    </submittedName>
</protein>
<proteinExistence type="predicted"/>
<comment type="caution">
    <text evidence="1">The sequence shown here is derived from an EMBL/GenBank/DDBJ whole genome shotgun (WGS) entry which is preliminary data.</text>
</comment>
<evidence type="ECO:0000313" key="2">
    <source>
        <dbReference type="Proteomes" id="UP001163603"/>
    </source>
</evidence>
<gene>
    <name evidence="1" type="ORF">Pint_03696</name>
</gene>
<sequence length="37" mass="3889">MGRNGCKTQHTFKALGEVIPSSREVIPSSKAASSSVQ</sequence>
<dbReference type="EMBL" id="CM047738">
    <property type="protein sequence ID" value="KAJ0045757.1"/>
    <property type="molecule type" value="Genomic_DNA"/>
</dbReference>